<evidence type="ECO:0000256" key="5">
    <source>
        <dbReference type="ARBA" id="ARBA00022737"/>
    </source>
</evidence>
<feature type="domain" description="Peptidase metallopeptidase" evidence="13">
    <location>
        <begin position="169"/>
        <end position="333"/>
    </location>
</feature>
<keyword evidence="4" id="KW-0479">Metal-binding</keyword>
<dbReference type="InterPro" id="IPR018487">
    <property type="entry name" value="Hemopexin-like_repeat"/>
</dbReference>
<evidence type="ECO:0000313" key="15">
    <source>
        <dbReference type="RefSeq" id="XP_013778197.1"/>
    </source>
</evidence>
<dbReference type="SMART" id="SM00120">
    <property type="entry name" value="HX"/>
    <property type="match status" value="4"/>
</dbReference>
<proteinExistence type="inferred from homology"/>
<reference evidence="15" key="1">
    <citation type="submission" date="2025-08" db="UniProtKB">
        <authorList>
            <consortium name="RefSeq"/>
        </authorList>
    </citation>
    <scope>IDENTIFICATION</scope>
    <source>
        <tissue evidence="15">Muscle</tissue>
    </source>
</reference>
<evidence type="ECO:0000256" key="10">
    <source>
        <dbReference type="PROSITE-ProRule" id="PRU01011"/>
    </source>
</evidence>
<evidence type="ECO:0000256" key="4">
    <source>
        <dbReference type="ARBA" id="ARBA00022723"/>
    </source>
</evidence>
<keyword evidence="9" id="KW-0865">Zymogen</keyword>
<dbReference type="Proteomes" id="UP000694941">
    <property type="component" value="Unplaced"/>
</dbReference>
<keyword evidence="14" id="KW-1185">Reference proteome</keyword>
<keyword evidence="12" id="KW-0472">Membrane</keyword>
<evidence type="ECO:0000256" key="8">
    <source>
        <dbReference type="ARBA" id="ARBA00023049"/>
    </source>
</evidence>
<keyword evidence="5" id="KW-0677">Repeat</keyword>
<dbReference type="Pfam" id="PF00413">
    <property type="entry name" value="Peptidase_M10"/>
    <property type="match status" value="1"/>
</dbReference>
<dbReference type="RefSeq" id="XP_013778197.1">
    <property type="nucleotide sequence ID" value="XM_013922743.2"/>
</dbReference>
<dbReference type="Gene3D" id="3.40.390.10">
    <property type="entry name" value="Collagenase (Catalytic Domain)"/>
    <property type="match status" value="1"/>
</dbReference>
<dbReference type="InterPro" id="IPR002477">
    <property type="entry name" value="Peptidoglycan-bd-like"/>
</dbReference>
<dbReference type="InterPro" id="IPR000585">
    <property type="entry name" value="Hemopexin-like_dom"/>
</dbReference>
<dbReference type="InterPro" id="IPR036365">
    <property type="entry name" value="PGBD-like_sf"/>
</dbReference>
<keyword evidence="8" id="KW-0482">Metalloprotease</keyword>
<dbReference type="InterPro" id="IPR021190">
    <property type="entry name" value="Pept_M10A"/>
</dbReference>
<comment type="similarity">
    <text evidence="2">Belongs to the peptidase M10A family.</text>
</comment>
<feature type="transmembrane region" description="Helical" evidence="12">
    <location>
        <begin position="54"/>
        <end position="76"/>
    </location>
</feature>
<evidence type="ECO:0000256" key="12">
    <source>
        <dbReference type="SAM" id="Phobius"/>
    </source>
</evidence>
<dbReference type="CDD" id="cd00094">
    <property type="entry name" value="HX"/>
    <property type="match status" value="1"/>
</dbReference>
<dbReference type="PANTHER" id="PTHR10201:SF308">
    <property type="entry name" value="MATRIX METALLOPROTEINASE 2"/>
    <property type="match status" value="1"/>
</dbReference>
<dbReference type="Gene3D" id="2.110.10.10">
    <property type="entry name" value="Hemopexin-like domain"/>
    <property type="match status" value="1"/>
</dbReference>
<feature type="repeat" description="Hemopexin" evidence="10">
    <location>
        <begin position="447"/>
        <end position="493"/>
    </location>
</feature>
<evidence type="ECO:0000256" key="11">
    <source>
        <dbReference type="SAM" id="MobiDB-lite"/>
    </source>
</evidence>
<dbReference type="CDD" id="cd04278">
    <property type="entry name" value="ZnMc_MMP"/>
    <property type="match status" value="1"/>
</dbReference>
<dbReference type="SMART" id="SM00235">
    <property type="entry name" value="ZnMc"/>
    <property type="match status" value="1"/>
</dbReference>
<evidence type="ECO:0000313" key="14">
    <source>
        <dbReference type="Proteomes" id="UP000694941"/>
    </source>
</evidence>
<keyword evidence="6" id="KW-0378">Hydrolase</keyword>
<evidence type="ECO:0000259" key="13">
    <source>
        <dbReference type="SMART" id="SM00235"/>
    </source>
</evidence>
<evidence type="ECO:0000256" key="9">
    <source>
        <dbReference type="ARBA" id="ARBA00023145"/>
    </source>
</evidence>
<dbReference type="SUPFAM" id="SSF55486">
    <property type="entry name" value="Metalloproteases ('zincins'), catalytic domain"/>
    <property type="match status" value="1"/>
</dbReference>
<evidence type="ECO:0000256" key="7">
    <source>
        <dbReference type="ARBA" id="ARBA00022833"/>
    </source>
</evidence>
<gene>
    <name evidence="15" type="primary">LOC106462781</name>
</gene>
<dbReference type="InterPro" id="IPR036375">
    <property type="entry name" value="Hemopexin-like_dom_sf"/>
</dbReference>
<keyword evidence="7" id="KW-0862">Zinc</keyword>
<feature type="repeat" description="Hemopexin" evidence="10">
    <location>
        <begin position="495"/>
        <end position="543"/>
    </location>
</feature>
<feature type="repeat" description="Hemopexin" evidence="10">
    <location>
        <begin position="395"/>
        <end position="446"/>
    </location>
</feature>
<dbReference type="GeneID" id="106462781"/>
<dbReference type="Pfam" id="PF01471">
    <property type="entry name" value="PG_binding_1"/>
    <property type="match status" value="1"/>
</dbReference>
<feature type="compositionally biased region" description="Pro residues" evidence="11">
    <location>
        <begin position="341"/>
        <end position="356"/>
    </location>
</feature>
<dbReference type="SUPFAM" id="SSF50923">
    <property type="entry name" value="Hemopexin-like domain"/>
    <property type="match status" value="1"/>
</dbReference>
<accession>A0ABM1BAM9</accession>
<name>A0ABM1BAM9_LIMPO</name>
<dbReference type="Pfam" id="PF00045">
    <property type="entry name" value="Hemopexin"/>
    <property type="match status" value="4"/>
</dbReference>
<comment type="cofactor">
    <cofactor evidence="1">
        <name>Zn(2+)</name>
        <dbReference type="ChEBI" id="CHEBI:29105"/>
    </cofactor>
</comment>
<dbReference type="InterPro" id="IPR006026">
    <property type="entry name" value="Peptidase_Metallo"/>
</dbReference>
<feature type="compositionally biased region" description="Pro residues" evidence="11">
    <location>
        <begin position="374"/>
        <end position="392"/>
    </location>
</feature>
<evidence type="ECO:0000256" key="2">
    <source>
        <dbReference type="ARBA" id="ARBA00010370"/>
    </source>
</evidence>
<protein>
    <submittedName>
        <fullName evidence="15">Matrix metalloproteinase-2-like</fullName>
    </submittedName>
</protein>
<dbReference type="PANTHER" id="PTHR10201">
    <property type="entry name" value="MATRIX METALLOPROTEINASE"/>
    <property type="match status" value="1"/>
</dbReference>
<keyword evidence="12" id="KW-0812">Transmembrane</keyword>
<dbReference type="SUPFAM" id="SSF47090">
    <property type="entry name" value="PGBD-like"/>
    <property type="match status" value="1"/>
</dbReference>
<dbReference type="PRINTS" id="PR00138">
    <property type="entry name" value="MATRIXIN"/>
</dbReference>
<dbReference type="PROSITE" id="PS51642">
    <property type="entry name" value="HEMOPEXIN_2"/>
    <property type="match status" value="3"/>
</dbReference>
<sequence length="630" mass="72601">MQLNSAMVTNSFSGEDLVGRQILDLDCTESPRVDKCRMHQESLLRIKYTHNDKVIRLCVFEWLVTLFVCFTLVFSACEAWPTKQRTSLSEVQIVDFLDKFGYLPPSGFQTENLRTDEQLKDSIKLMQRFGGINETGVVDQATIKLMNRKRCGMPDLIGLSDRAKRYAIQGQKWESTDLTWSIKDWPRGMDPREVHDQLAKALKVWSDVSKLTFTYIRSAEADIIVSFLSGYHGDGYPFDGLGHILAHAFFPGKGIQGDVHFDAEEKWSAKQLDQYTGDEVNLFGVAAHEFGHSLGLSHSLEQGSLMFAYYQEIKEHFQLPYDDMIGIQQLYGSKNPKTWAPMPPLTQPPKVRPPKPTTTKKPVWRPITQRPIHPRPSTPLPEEPKPTPPPQPKKPDACDMHIDAISIIRNEIFLFKDKYFWRLDEKGSIRWASHYPTEIDKFWYGGLKKVDAVYERTNDGKIVFFSGNQYWLFNGNKPEVGYPRPLSDLGLPTSLKKIDGAMVWGHNGKTYLFSGEQYWRYSETEGVVELDYPRDIKTWRGVPYNIDATFQYSDGKTYFFKSKFFWTFNDQRMNVADPHQQHISEVWFGCPRTNQQLPLDGNSVVPVLLKANNLVWWLVTVTLFLQFLLC</sequence>
<keyword evidence="12" id="KW-1133">Transmembrane helix</keyword>
<feature type="region of interest" description="Disordered" evidence="11">
    <location>
        <begin position="338"/>
        <end position="396"/>
    </location>
</feature>
<keyword evidence="3" id="KW-0645">Protease</keyword>
<dbReference type="InterPro" id="IPR024079">
    <property type="entry name" value="MetalloPept_cat_dom_sf"/>
</dbReference>
<dbReference type="InterPro" id="IPR033739">
    <property type="entry name" value="M10A_MMP"/>
</dbReference>
<evidence type="ECO:0000256" key="3">
    <source>
        <dbReference type="ARBA" id="ARBA00022670"/>
    </source>
</evidence>
<dbReference type="PIRSF" id="PIRSF001191">
    <property type="entry name" value="Peptidase_M10A_matrix"/>
    <property type="match status" value="1"/>
</dbReference>
<evidence type="ECO:0000256" key="6">
    <source>
        <dbReference type="ARBA" id="ARBA00022801"/>
    </source>
</evidence>
<dbReference type="InterPro" id="IPR001818">
    <property type="entry name" value="Pept_M10_metallopeptidase"/>
</dbReference>
<evidence type="ECO:0000256" key="1">
    <source>
        <dbReference type="ARBA" id="ARBA00001947"/>
    </source>
</evidence>
<organism evidence="14 15">
    <name type="scientific">Limulus polyphemus</name>
    <name type="common">Atlantic horseshoe crab</name>
    <dbReference type="NCBI Taxonomy" id="6850"/>
    <lineage>
        <taxon>Eukaryota</taxon>
        <taxon>Metazoa</taxon>
        <taxon>Ecdysozoa</taxon>
        <taxon>Arthropoda</taxon>
        <taxon>Chelicerata</taxon>
        <taxon>Merostomata</taxon>
        <taxon>Xiphosura</taxon>
        <taxon>Limulidae</taxon>
        <taxon>Limulus</taxon>
    </lineage>
</organism>